<dbReference type="EMBL" id="VWNE01000030">
    <property type="protein sequence ID" value="KAA8479079.1"/>
    <property type="molecule type" value="Genomic_DNA"/>
</dbReference>
<proteinExistence type="predicted"/>
<dbReference type="Proteomes" id="UP000322918">
    <property type="component" value="Unassembled WGS sequence"/>
</dbReference>
<feature type="transmembrane region" description="Helical" evidence="1">
    <location>
        <begin position="35"/>
        <end position="55"/>
    </location>
</feature>
<comment type="caution">
    <text evidence="3">The sequence shown here is derived from an EMBL/GenBank/DDBJ whole genome shotgun (WGS) entry which is preliminary data.</text>
</comment>
<keyword evidence="1" id="KW-0812">Transmembrane</keyword>
<dbReference type="OrthoDB" id="798881at2"/>
<evidence type="ECO:0000313" key="2">
    <source>
        <dbReference type="EMBL" id="KAA8479079.1"/>
    </source>
</evidence>
<sequence length="60" mass="6692">MEQFNKDKQPEGLYFILAAICGVLTGWVATHSLLWVFVGALLGLLTAGFYLNVFVKGRHH</sequence>
<keyword evidence="1" id="KW-0472">Membrane</keyword>
<evidence type="ECO:0000313" key="3">
    <source>
        <dbReference type="EMBL" id="RXF71851.1"/>
    </source>
</evidence>
<name>A0A4Q0MEH2_9SPHI</name>
<feature type="transmembrane region" description="Helical" evidence="1">
    <location>
        <begin position="12"/>
        <end position="29"/>
    </location>
</feature>
<keyword evidence="1" id="KW-1133">Transmembrane helix</keyword>
<reference evidence="2 5" key="2">
    <citation type="submission" date="2019-09" db="EMBL/GenBank/DDBJ databases">
        <title>Pararcticibacter amylolyticus gen. nov., sp. nov., isolated from a rottenly hemp rope, and reclassification of Pedobacter tournemirensis as Pararcticibacter tournemirensis comb. nov.</title>
        <authorList>
            <person name="Cai Y."/>
        </authorList>
    </citation>
    <scope>NUCLEOTIDE SEQUENCE [LARGE SCALE GENOMIC DNA]</scope>
    <source>
        <strain evidence="2 5">TF5-37.2-LB10</strain>
    </source>
</reference>
<dbReference type="EMBL" id="RXOC01000002">
    <property type="protein sequence ID" value="RXF71851.1"/>
    <property type="molecule type" value="Genomic_DNA"/>
</dbReference>
<evidence type="ECO:0000313" key="4">
    <source>
        <dbReference type="Proteomes" id="UP000290848"/>
    </source>
</evidence>
<evidence type="ECO:0000256" key="1">
    <source>
        <dbReference type="SAM" id="Phobius"/>
    </source>
</evidence>
<organism evidence="3 4">
    <name type="scientific">Arcticibacter tournemirensis</name>
    <dbReference type="NCBI Taxonomy" id="699437"/>
    <lineage>
        <taxon>Bacteria</taxon>
        <taxon>Pseudomonadati</taxon>
        <taxon>Bacteroidota</taxon>
        <taxon>Sphingobacteriia</taxon>
        <taxon>Sphingobacteriales</taxon>
        <taxon>Sphingobacteriaceae</taxon>
        <taxon>Arcticibacter</taxon>
    </lineage>
</organism>
<dbReference type="AlphaFoldDB" id="A0A4Q0MEH2"/>
<evidence type="ECO:0000313" key="5">
    <source>
        <dbReference type="Proteomes" id="UP000322918"/>
    </source>
</evidence>
<protein>
    <submittedName>
        <fullName evidence="3">Uncharacterized protein</fullName>
    </submittedName>
</protein>
<dbReference type="RefSeq" id="WP_128768100.1">
    <property type="nucleotide sequence ID" value="NZ_RXOC01000002.1"/>
</dbReference>
<gene>
    <name evidence="3" type="ORF">EKH83_03970</name>
    <name evidence="2" type="ORF">F1649_16835</name>
</gene>
<keyword evidence="5" id="KW-1185">Reference proteome</keyword>
<accession>A0A4Q0MEH2</accession>
<dbReference type="Proteomes" id="UP000290848">
    <property type="component" value="Unassembled WGS sequence"/>
</dbReference>
<reference evidence="3 4" key="1">
    <citation type="submission" date="2018-12" db="EMBL/GenBank/DDBJ databases">
        <title>The Draft Genome Sequence of the Soil Bacterium Pedobacter tournemirensis R1.</title>
        <authorList>
            <person name="He J."/>
        </authorList>
    </citation>
    <scope>NUCLEOTIDE SEQUENCE [LARGE SCALE GENOMIC DNA]</scope>
    <source>
        <strain evidence="3 4">R1</strain>
    </source>
</reference>